<evidence type="ECO:0000313" key="7">
    <source>
        <dbReference type="Proteomes" id="UP000198984"/>
    </source>
</evidence>
<dbReference type="SMART" id="SM00091">
    <property type="entry name" value="PAS"/>
    <property type="match status" value="1"/>
</dbReference>
<dbReference type="STRING" id="573321.SAMN04488505_1011269"/>
<dbReference type="GO" id="GO:0006355">
    <property type="term" value="P:regulation of DNA-templated transcription"/>
    <property type="evidence" value="ECO:0007669"/>
    <property type="project" value="InterPro"/>
</dbReference>
<dbReference type="CDD" id="cd00130">
    <property type="entry name" value="PAS"/>
    <property type="match status" value="1"/>
</dbReference>
<dbReference type="PRINTS" id="PR00038">
    <property type="entry name" value="HTHLUXR"/>
</dbReference>
<name>A0A1H7LIH7_9BACT</name>
<dbReference type="PANTHER" id="PTHR44688:SF16">
    <property type="entry name" value="DNA-BINDING TRANSCRIPTIONAL ACTIVATOR DEVR_DOSR"/>
    <property type="match status" value="1"/>
</dbReference>
<protein>
    <submittedName>
        <fullName evidence="6">RNA polymerase sigma factor, sigma-70 family</fullName>
    </submittedName>
</protein>
<evidence type="ECO:0000259" key="5">
    <source>
        <dbReference type="PROSITE" id="PS50112"/>
    </source>
</evidence>
<dbReference type="GO" id="GO:0003677">
    <property type="term" value="F:DNA binding"/>
    <property type="evidence" value="ECO:0007669"/>
    <property type="project" value="UniProtKB-KW"/>
</dbReference>
<dbReference type="InterPro" id="IPR013655">
    <property type="entry name" value="PAS_fold_3"/>
</dbReference>
<proteinExistence type="predicted"/>
<dbReference type="Gene3D" id="3.30.450.20">
    <property type="entry name" value="PAS domain"/>
    <property type="match status" value="1"/>
</dbReference>
<dbReference type="AlphaFoldDB" id="A0A1H7LIH7"/>
<dbReference type="SUPFAM" id="SSF55785">
    <property type="entry name" value="PYP-like sensor domain (PAS domain)"/>
    <property type="match status" value="1"/>
</dbReference>
<keyword evidence="7" id="KW-1185">Reference proteome</keyword>
<dbReference type="PROSITE" id="PS00622">
    <property type="entry name" value="HTH_LUXR_1"/>
    <property type="match status" value="1"/>
</dbReference>
<keyword evidence="1" id="KW-0805">Transcription regulation</keyword>
<feature type="domain" description="HTH luxR-type" evidence="4">
    <location>
        <begin position="168"/>
        <end position="233"/>
    </location>
</feature>
<keyword evidence="3" id="KW-0804">Transcription</keyword>
<organism evidence="6 7">
    <name type="scientific">Chitinophaga rupis</name>
    <dbReference type="NCBI Taxonomy" id="573321"/>
    <lineage>
        <taxon>Bacteria</taxon>
        <taxon>Pseudomonadati</taxon>
        <taxon>Bacteroidota</taxon>
        <taxon>Chitinophagia</taxon>
        <taxon>Chitinophagales</taxon>
        <taxon>Chitinophagaceae</taxon>
        <taxon>Chitinophaga</taxon>
    </lineage>
</organism>
<dbReference type="SMART" id="SM00421">
    <property type="entry name" value="HTH_LUXR"/>
    <property type="match status" value="1"/>
</dbReference>
<dbReference type="PROSITE" id="PS50112">
    <property type="entry name" value="PAS"/>
    <property type="match status" value="1"/>
</dbReference>
<dbReference type="PROSITE" id="PS50043">
    <property type="entry name" value="HTH_LUXR_2"/>
    <property type="match status" value="1"/>
</dbReference>
<dbReference type="Proteomes" id="UP000198984">
    <property type="component" value="Unassembled WGS sequence"/>
</dbReference>
<evidence type="ECO:0000256" key="3">
    <source>
        <dbReference type="ARBA" id="ARBA00023163"/>
    </source>
</evidence>
<dbReference type="EMBL" id="FOBB01000001">
    <property type="protein sequence ID" value="SEK98700.1"/>
    <property type="molecule type" value="Genomic_DNA"/>
</dbReference>
<dbReference type="Pfam" id="PF00196">
    <property type="entry name" value="GerE"/>
    <property type="match status" value="1"/>
</dbReference>
<dbReference type="Pfam" id="PF08447">
    <property type="entry name" value="PAS_3"/>
    <property type="match status" value="1"/>
</dbReference>
<keyword evidence="2" id="KW-0238">DNA-binding</keyword>
<evidence type="ECO:0000259" key="4">
    <source>
        <dbReference type="PROSITE" id="PS50043"/>
    </source>
</evidence>
<evidence type="ECO:0000256" key="1">
    <source>
        <dbReference type="ARBA" id="ARBA00023015"/>
    </source>
</evidence>
<evidence type="ECO:0000313" key="6">
    <source>
        <dbReference type="EMBL" id="SEK98700.1"/>
    </source>
</evidence>
<dbReference type="PANTHER" id="PTHR44688">
    <property type="entry name" value="DNA-BINDING TRANSCRIPTIONAL ACTIVATOR DEVR_DOSR"/>
    <property type="match status" value="1"/>
</dbReference>
<evidence type="ECO:0000256" key="2">
    <source>
        <dbReference type="ARBA" id="ARBA00023125"/>
    </source>
</evidence>
<dbReference type="SUPFAM" id="SSF46894">
    <property type="entry name" value="C-terminal effector domain of the bipartite response regulators"/>
    <property type="match status" value="1"/>
</dbReference>
<dbReference type="InterPro" id="IPR000014">
    <property type="entry name" value="PAS"/>
</dbReference>
<accession>A0A1H7LIH7</accession>
<sequence length="235" mass="27299">MQTEDPGMTPNPSTAALQKEHKQLKERVQWLENMLHHVPAMVFTADQRNSQVSWCNAYMETFTGYTLTEMHTLGLEFFRQFIHPDDFEITRTAQESFQNNKNIFGGVTRVRPRGQRDWRWLVGLTIPFSHDEKGEVKDVICAFLDLTMAIDTHTQLADAMSEVLRRQNESLLHKLTFREKDVLALAVKGLNNKEIAQQLNLSRHTVETHRKNIRLKLKVRNTTELVTIARKIGFQ</sequence>
<dbReference type="InterPro" id="IPR016032">
    <property type="entry name" value="Sig_transdc_resp-reg_C-effctor"/>
</dbReference>
<reference evidence="6 7" key="1">
    <citation type="submission" date="2016-10" db="EMBL/GenBank/DDBJ databases">
        <authorList>
            <person name="de Groot N.N."/>
        </authorList>
    </citation>
    <scope>NUCLEOTIDE SEQUENCE [LARGE SCALE GENOMIC DNA]</scope>
    <source>
        <strain evidence="6 7">DSM 21039</strain>
    </source>
</reference>
<dbReference type="InterPro" id="IPR036388">
    <property type="entry name" value="WH-like_DNA-bd_sf"/>
</dbReference>
<dbReference type="CDD" id="cd06170">
    <property type="entry name" value="LuxR_C_like"/>
    <property type="match status" value="1"/>
</dbReference>
<feature type="domain" description="PAS" evidence="5">
    <location>
        <begin position="27"/>
        <end position="101"/>
    </location>
</feature>
<dbReference type="InterPro" id="IPR000792">
    <property type="entry name" value="Tscrpt_reg_LuxR_C"/>
</dbReference>
<dbReference type="Gene3D" id="1.10.10.10">
    <property type="entry name" value="Winged helix-like DNA-binding domain superfamily/Winged helix DNA-binding domain"/>
    <property type="match status" value="1"/>
</dbReference>
<dbReference type="OrthoDB" id="965844at2"/>
<gene>
    <name evidence="6" type="ORF">SAMN04488505_1011269</name>
</gene>
<dbReference type="NCBIfam" id="TIGR00229">
    <property type="entry name" value="sensory_box"/>
    <property type="match status" value="1"/>
</dbReference>
<dbReference type="RefSeq" id="WP_089907579.1">
    <property type="nucleotide sequence ID" value="NZ_FOBB01000001.1"/>
</dbReference>
<dbReference type="InterPro" id="IPR035965">
    <property type="entry name" value="PAS-like_dom_sf"/>
</dbReference>